<evidence type="ECO:0000313" key="1">
    <source>
        <dbReference type="EMBL" id="CAD6442896.1"/>
    </source>
</evidence>
<organism evidence="1 2">
    <name type="scientific">Sclerotinia trifoliorum</name>
    <dbReference type="NCBI Taxonomy" id="28548"/>
    <lineage>
        <taxon>Eukaryota</taxon>
        <taxon>Fungi</taxon>
        <taxon>Dikarya</taxon>
        <taxon>Ascomycota</taxon>
        <taxon>Pezizomycotina</taxon>
        <taxon>Leotiomycetes</taxon>
        <taxon>Helotiales</taxon>
        <taxon>Sclerotiniaceae</taxon>
        <taxon>Sclerotinia</taxon>
    </lineage>
</organism>
<keyword evidence="2" id="KW-1185">Reference proteome</keyword>
<sequence>MPPENNRWEPYYQQHDQGRNHVFNGHGHDPETPCIWETMESYQREWSFPAFSRAIESVPYDFPPHEDGEQCIYEIIAWENCSWETPAENPNDDHIGFCVVGFTRPCKYWKPDQLGPRTCCDFGMIFVLKEPVREGYCLGENCPEGVGRKSFPFIDYLTSFYYGHCRVELQDENERLHLLKAERAVGKDVRFAWKNADGPGYKSFENERVQYNFGWNGRMIVPKPVKSHVPSDSPSPW</sequence>
<accession>A0A8H2VRB5</accession>
<dbReference type="AlphaFoldDB" id="A0A8H2VRB5"/>
<name>A0A8H2VRB5_9HELO</name>
<proteinExistence type="predicted"/>
<reference evidence="1" key="1">
    <citation type="submission" date="2020-10" db="EMBL/GenBank/DDBJ databases">
        <authorList>
            <person name="Kusch S."/>
        </authorList>
    </citation>
    <scope>NUCLEOTIDE SEQUENCE</scope>
    <source>
        <strain evidence="1">SwB9</strain>
    </source>
</reference>
<dbReference type="OrthoDB" id="3443910at2759"/>
<dbReference type="EMBL" id="CAJHIA010000009">
    <property type="protein sequence ID" value="CAD6442896.1"/>
    <property type="molecule type" value="Genomic_DNA"/>
</dbReference>
<comment type="caution">
    <text evidence="1">The sequence shown here is derived from an EMBL/GenBank/DDBJ whole genome shotgun (WGS) entry which is preliminary data.</text>
</comment>
<dbReference type="Proteomes" id="UP000624404">
    <property type="component" value="Unassembled WGS sequence"/>
</dbReference>
<gene>
    <name evidence="1" type="ORF">SCLTRI_LOCUS2688</name>
</gene>
<evidence type="ECO:0000313" key="2">
    <source>
        <dbReference type="Proteomes" id="UP000624404"/>
    </source>
</evidence>
<protein>
    <submittedName>
        <fullName evidence="1">1b56d41b-e0b5-4eaa-bd90-bb8e6210b840</fullName>
    </submittedName>
</protein>